<evidence type="ECO:0000313" key="1">
    <source>
        <dbReference type="EMBL" id="JAH45925.1"/>
    </source>
</evidence>
<reference evidence="1" key="2">
    <citation type="journal article" date="2015" name="Fish Shellfish Immunol.">
        <title>Early steps in the European eel (Anguilla anguilla)-Vibrio vulnificus interaction in the gills: Role of the RtxA13 toxin.</title>
        <authorList>
            <person name="Callol A."/>
            <person name="Pajuelo D."/>
            <person name="Ebbesson L."/>
            <person name="Teles M."/>
            <person name="MacKenzie S."/>
            <person name="Amaro C."/>
        </authorList>
    </citation>
    <scope>NUCLEOTIDE SEQUENCE</scope>
</reference>
<sequence>MKCSMFRFIYFSKFLKPNFGTTKEDFKLWVLRCG</sequence>
<reference evidence="1" key="1">
    <citation type="submission" date="2014-11" db="EMBL/GenBank/DDBJ databases">
        <authorList>
            <person name="Amaro Gonzalez C."/>
        </authorList>
    </citation>
    <scope>NUCLEOTIDE SEQUENCE</scope>
</reference>
<accession>A0A0E9SZ45</accession>
<protein>
    <submittedName>
        <fullName evidence="1">Uncharacterized protein</fullName>
    </submittedName>
</protein>
<organism evidence="1">
    <name type="scientific">Anguilla anguilla</name>
    <name type="common">European freshwater eel</name>
    <name type="synonym">Muraena anguilla</name>
    <dbReference type="NCBI Taxonomy" id="7936"/>
    <lineage>
        <taxon>Eukaryota</taxon>
        <taxon>Metazoa</taxon>
        <taxon>Chordata</taxon>
        <taxon>Craniata</taxon>
        <taxon>Vertebrata</taxon>
        <taxon>Euteleostomi</taxon>
        <taxon>Actinopterygii</taxon>
        <taxon>Neopterygii</taxon>
        <taxon>Teleostei</taxon>
        <taxon>Anguilliformes</taxon>
        <taxon>Anguillidae</taxon>
        <taxon>Anguilla</taxon>
    </lineage>
</organism>
<proteinExistence type="predicted"/>
<dbReference type="AlphaFoldDB" id="A0A0E9SZ45"/>
<dbReference type="EMBL" id="GBXM01062652">
    <property type="protein sequence ID" value="JAH45925.1"/>
    <property type="molecule type" value="Transcribed_RNA"/>
</dbReference>
<name>A0A0E9SZ45_ANGAN</name>